<gene>
    <name evidence="3" type="ORF">HNAJ_LOCUS12174</name>
</gene>
<dbReference type="WBParaSite" id="HNAJ_0001218501-mRNA-1">
    <property type="protein sequence ID" value="HNAJ_0001218501-mRNA-1"/>
    <property type="gene ID" value="HNAJ_0001218501"/>
</dbReference>
<dbReference type="Pfam" id="PF02186">
    <property type="entry name" value="TFIIE_beta"/>
    <property type="match status" value="1"/>
</dbReference>
<name>A0A0R3TWF4_RODNA</name>
<feature type="region of interest" description="Disordered" evidence="1">
    <location>
        <begin position="238"/>
        <end position="266"/>
    </location>
</feature>
<accession>A0A0R3TWF4</accession>
<dbReference type="GO" id="GO:0001097">
    <property type="term" value="F:TFIIH-class transcription factor complex binding"/>
    <property type="evidence" value="ECO:0007669"/>
    <property type="project" value="TreeGrafter"/>
</dbReference>
<reference evidence="3 4" key="2">
    <citation type="submission" date="2018-11" db="EMBL/GenBank/DDBJ databases">
        <authorList>
            <consortium name="Pathogen Informatics"/>
        </authorList>
    </citation>
    <scope>NUCLEOTIDE SEQUENCE [LARGE SCALE GENOMIC DNA]</scope>
</reference>
<reference evidence="5" key="1">
    <citation type="submission" date="2017-02" db="UniProtKB">
        <authorList>
            <consortium name="WormBaseParasite"/>
        </authorList>
    </citation>
    <scope>IDENTIFICATION</scope>
</reference>
<keyword evidence="4" id="KW-1185">Reference proteome</keyword>
<feature type="compositionally biased region" description="Basic and acidic residues" evidence="1">
    <location>
        <begin position="1"/>
        <end position="15"/>
    </location>
</feature>
<dbReference type="GO" id="GO:0005673">
    <property type="term" value="C:transcription factor TFIIE complex"/>
    <property type="evidence" value="ECO:0007669"/>
    <property type="project" value="InterPro"/>
</dbReference>
<dbReference type="InterPro" id="IPR036388">
    <property type="entry name" value="WH-like_DNA-bd_sf"/>
</dbReference>
<dbReference type="InterPro" id="IPR016656">
    <property type="entry name" value="TFIIE-bsu"/>
</dbReference>
<evidence type="ECO:0000256" key="1">
    <source>
        <dbReference type="SAM" id="MobiDB-lite"/>
    </source>
</evidence>
<dbReference type="CDD" id="cd07977">
    <property type="entry name" value="TFIIE_beta_winged_helix"/>
    <property type="match status" value="1"/>
</dbReference>
<organism evidence="5">
    <name type="scientific">Rodentolepis nana</name>
    <name type="common">Dwarf tapeworm</name>
    <name type="synonym">Hymenolepis nana</name>
    <dbReference type="NCBI Taxonomy" id="102285"/>
    <lineage>
        <taxon>Eukaryota</taxon>
        <taxon>Metazoa</taxon>
        <taxon>Spiralia</taxon>
        <taxon>Lophotrochozoa</taxon>
        <taxon>Platyhelminthes</taxon>
        <taxon>Cestoda</taxon>
        <taxon>Eucestoda</taxon>
        <taxon>Cyclophyllidea</taxon>
        <taxon>Hymenolepididae</taxon>
        <taxon>Rodentolepis</taxon>
    </lineage>
</organism>
<evidence type="ECO:0000259" key="2">
    <source>
        <dbReference type="PROSITE" id="PS51351"/>
    </source>
</evidence>
<dbReference type="InterPro" id="IPR036390">
    <property type="entry name" value="WH_DNA-bd_sf"/>
</dbReference>
<dbReference type="Proteomes" id="UP000278807">
    <property type="component" value="Unassembled WGS sequence"/>
</dbReference>
<feature type="domain" description="TFIIE beta" evidence="2">
    <location>
        <begin position="52"/>
        <end position="141"/>
    </location>
</feature>
<dbReference type="PANTHER" id="PTHR12716:SF8">
    <property type="entry name" value="TRANSCRIPTION INITIATION FACTOR IIE SUBUNIT BETA"/>
    <property type="match status" value="1"/>
</dbReference>
<proteinExistence type="predicted"/>
<evidence type="ECO:0000313" key="5">
    <source>
        <dbReference type="WBParaSite" id="HNAJ_0001218501-mRNA-1"/>
    </source>
</evidence>
<dbReference type="EMBL" id="UZAE01014085">
    <property type="protein sequence ID" value="VDO12370.1"/>
    <property type="molecule type" value="Genomic_DNA"/>
</dbReference>
<dbReference type="InterPro" id="IPR003166">
    <property type="entry name" value="TFIIE_bsu_DNA-bd"/>
</dbReference>
<dbReference type="STRING" id="102285.A0A0R3TWF4"/>
<dbReference type="Gene3D" id="1.10.10.10">
    <property type="entry name" value="Winged helix-like DNA-binding domain superfamily/Winged helix DNA-binding domain"/>
    <property type="match status" value="1"/>
</dbReference>
<dbReference type="OrthoDB" id="5323195at2759"/>
<feature type="compositionally biased region" description="Basic and acidic residues" evidence="1">
    <location>
        <begin position="242"/>
        <end position="257"/>
    </location>
</feature>
<sequence>MMLGRESKVCRKRPGDVPTSFQSQVKKPRLGVTRNCSSNEISAQHEALNVALQSSVKFCTPQRESQGRFSLLCRVVNYLKKRHLDGLFAAPSVEEILDELFIRDETKSNFVRLETEALPNNPKIGIAPGGKFYFQPKYDIHIRMEIYGLLKHCEINGLGGIEYEDIAECVKDADKVVKSLGDTVLAYTNPRTKKRVIYFNDARFDLRVGTDLVEMWRSVCVEGVSENQVQDYLTKHGLTKMSGDEPSRPRCEEEKKCKLPNRRPRRQVDFKSNSHVKDILLHFP</sequence>
<dbReference type="PANTHER" id="PTHR12716">
    <property type="entry name" value="TRANSCRIPTION INITIATION FACTOR IIE, BETA SUBUNIT"/>
    <property type="match status" value="1"/>
</dbReference>
<dbReference type="PROSITE" id="PS51351">
    <property type="entry name" value="TFIIE_BETA_C"/>
    <property type="match status" value="1"/>
</dbReference>
<dbReference type="AlphaFoldDB" id="A0A0R3TWF4"/>
<evidence type="ECO:0000313" key="3">
    <source>
        <dbReference type="EMBL" id="VDO12370.1"/>
    </source>
</evidence>
<dbReference type="GO" id="GO:0006367">
    <property type="term" value="P:transcription initiation at RNA polymerase II promoter"/>
    <property type="evidence" value="ECO:0007669"/>
    <property type="project" value="InterPro"/>
</dbReference>
<evidence type="ECO:0000313" key="4">
    <source>
        <dbReference type="Proteomes" id="UP000278807"/>
    </source>
</evidence>
<dbReference type="SUPFAM" id="SSF46785">
    <property type="entry name" value="Winged helix' DNA-binding domain"/>
    <property type="match status" value="1"/>
</dbReference>
<protein>
    <submittedName>
        <fullName evidence="5">TFIIE beta domain-containing protein</fullName>
    </submittedName>
</protein>
<feature type="region of interest" description="Disordered" evidence="1">
    <location>
        <begin position="1"/>
        <end position="22"/>
    </location>
</feature>